<protein>
    <submittedName>
        <fullName evidence="2">Uncharacterized protein</fullName>
    </submittedName>
</protein>
<organism evidence="2 3">
    <name type="scientific">Austropuccinia psidii MF-1</name>
    <dbReference type="NCBI Taxonomy" id="1389203"/>
    <lineage>
        <taxon>Eukaryota</taxon>
        <taxon>Fungi</taxon>
        <taxon>Dikarya</taxon>
        <taxon>Basidiomycota</taxon>
        <taxon>Pucciniomycotina</taxon>
        <taxon>Pucciniomycetes</taxon>
        <taxon>Pucciniales</taxon>
        <taxon>Sphaerophragmiaceae</taxon>
        <taxon>Austropuccinia</taxon>
    </lineage>
</organism>
<evidence type="ECO:0000313" key="2">
    <source>
        <dbReference type="EMBL" id="MBW0528430.1"/>
    </source>
</evidence>
<evidence type="ECO:0000256" key="1">
    <source>
        <dbReference type="SAM" id="MobiDB-lite"/>
    </source>
</evidence>
<reference evidence="2" key="1">
    <citation type="submission" date="2021-03" db="EMBL/GenBank/DDBJ databases">
        <title>Draft genome sequence of rust myrtle Austropuccinia psidii MF-1, a brazilian biotype.</title>
        <authorList>
            <person name="Quecine M.C."/>
            <person name="Pachon D.M.R."/>
            <person name="Bonatelli M.L."/>
            <person name="Correr F.H."/>
            <person name="Franceschini L.M."/>
            <person name="Leite T.F."/>
            <person name="Margarido G.R.A."/>
            <person name="Almeida C.A."/>
            <person name="Ferrarezi J.A."/>
            <person name="Labate C.A."/>
        </authorList>
    </citation>
    <scope>NUCLEOTIDE SEQUENCE</scope>
    <source>
        <strain evidence="2">MF-1</strain>
    </source>
</reference>
<feature type="compositionally biased region" description="Polar residues" evidence="1">
    <location>
        <begin position="59"/>
        <end position="73"/>
    </location>
</feature>
<dbReference type="AlphaFoldDB" id="A0A9Q3I6T0"/>
<name>A0A9Q3I6T0_9BASI</name>
<sequence>MNEIVETEDHNYKEHESDDEKDTEESETFLSDEINTINAQMNNIDLKYEVIYVNSNLPQAGTSDTSLTNIQDSELSRTKPEKEWDIHLINQV</sequence>
<feature type="region of interest" description="Disordered" evidence="1">
    <location>
        <begin position="1"/>
        <end position="28"/>
    </location>
</feature>
<proteinExistence type="predicted"/>
<evidence type="ECO:0000313" key="3">
    <source>
        <dbReference type="Proteomes" id="UP000765509"/>
    </source>
</evidence>
<dbReference type="Proteomes" id="UP000765509">
    <property type="component" value="Unassembled WGS sequence"/>
</dbReference>
<feature type="region of interest" description="Disordered" evidence="1">
    <location>
        <begin position="59"/>
        <end position="80"/>
    </location>
</feature>
<keyword evidence="3" id="KW-1185">Reference proteome</keyword>
<comment type="caution">
    <text evidence="2">The sequence shown here is derived from an EMBL/GenBank/DDBJ whole genome shotgun (WGS) entry which is preliminary data.</text>
</comment>
<dbReference type="EMBL" id="AVOT02034352">
    <property type="protein sequence ID" value="MBW0528430.1"/>
    <property type="molecule type" value="Genomic_DNA"/>
</dbReference>
<gene>
    <name evidence="2" type="ORF">O181_068145</name>
</gene>
<accession>A0A9Q3I6T0</accession>
<feature type="compositionally biased region" description="Basic and acidic residues" evidence="1">
    <location>
        <begin position="7"/>
        <end position="18"/>
    </location>
</feature>